<comment type="caution">
    <text evidence="1">The sequence shown here is derived from an EMBL/GenBank/DDBJ whole genome shotgun (WGS) entry which is preliminary data.</text>
</comment>
<protein>
    <submittedName>
        <fullName evidence="1">Uncharacterized protein</fullName>
    </submittedName>
</protein>
<dbReference type="OrthoDB" id="5917852at2"/>
<evidence type="ECO:0000313" key="1">
    <source>
        <dbReference type="EMBL" id="TFZ81175.1"/>
    </source>
</evidence>
<dbReference type="Proteomes" id="UP000297890">
    <property type="component" value="Unassembled WGS sequence"/>
</dbReference>
<dbReference type="AlphaFoldDB" id="A0A4Z0F7K6"/>
<reference evidence="1 2" key="1">
    <citation type="journal article" date="2019" name="ISME J.">
        <title>Candidatus Macondimonas diazotrophica, a novel gammaproteobacterial genus dominating crude-oil-contaminated coastal sediments.</title>
        <authorList>
            <person name="Karthikeyan S."/>
            <person name="Konstantinidis K."/>
        </authorList>
    </citation>
    <scope>NUCLEOTIDE SEQUENCE [LARGE SCALE GENOMIC DNA]</scope>
    <source>
        <strain evidence="1 2">KTK01</strain>
    </source>
</reference>
<evidence type="ECO:0000313" key="2">
    <source>
        <dbReference type="Proteomes" id="UP000297890"/>
    </source>
</evidence>
<accession>A0A4Z0F7K6</accession>
<gene>
    <name evidence="1" type="ORF">E4680_13500</name>
</gene>
<proteinExistence type="predicted"/>
<dbReference type="RefSeq" id="WP_135282946.1">
    <property type="nucleotide sequence ID" value="NZ_SRIO01000040.1"/>
</dbReference>
<sequence>MQQIIISILLLYVAGLLMPKPKTQSPQPGEPGNVPVAKEGMPIGVIFGKPVIRGHNCTWYGDLRADPIRKSGGKK</sequence>
<organism evidence="1 2">
    <name type="scientific">Candidatus Macondimonas diazotrophica</name>
    <dbReference type="NCBI Taxonomy" id="2305248"/>
    <lineage>
        <taxon>Bacteria</taxon>
        <taxon>Pseudomonadati</taxon>
        <taxon>Pseudomonadota</taxon>
        <taxon>Gammaproteobacteria</taxon>
        <taxon>Chromatiales</taxon>
        <taxon>Ectothiorhodospiraceae</taxon>
        <taxon>Candidatus Macondimonas</taxon>
    </lineage>
</organism>
<dbReference type="EMBL" id="SRIO01000040">
    <property type="protein sequence ID" value="TFZ81175.1"/>
    <property type="molecule type" value="Genomic_DNA"/>
</dbReference>
<keyword evidence="2" id="KW-1185">Reference proteome</keyword>
<name>A0A4Z0F7K6_9GAMM</name>